<reference evidence="2 3" key="1">
    <citation type="journal article" date="2019" name="Genome Biol. Evol.">
        <title>The Rhododendron genome and chromosomal organization provide insight into shared whole-genome duplications across the heath family (Ericaceae).</title>
        <authorList>
            <person name="Soza V.L."/>
            <person name="Lindsley D."/>
            <person name="Waalkes A."/>
            <person name="Ramage E."/>
            <person name="Patwardhan R.P."/>
            <person name="Burton J.N."/>
            <person name="Adey A."/>
            <person name="Kumar A."/>
            <person name="Qiu R."/>
            <person name="Shendure J."/>
            <person name="Hall B."/>
        </authorList>
    </citation>
    <scope>NUCLEOTIDE SEQUENCE [LARGE SCALE GENOMIC DNA]</scope>
    <source>
        <strain evidence="2">RSF 1966-606</strain>
    </source>
</reference>
<gene>
    <name evidence="2" type="ORF">C3L33_07344</name>
</gene>
<proteinExistence type="predicted"/>
<dbReference type="InterPro" id="IPR014710">
    <property type="entry name" value="RmlC-like_jellyroll"/>
</dbReference>
<evidence type="ECO:0000313" key="2">
    <source>
        <dbReference type="EMBL" id="KAE9460741.1"/>
    </source>
</evidence>
<dbReference type="PANTHER" id="PTHR33271:SF35">
    <property type="entry name" value="OS02G0620400 PROTEIN"/>
    <property type="match status" value="1"/>
</dbReference>
<protein>
    <recommendedName>
        <fullName evidence="1">(S)-ureidoglycine aminohydrolase cupin domain-containing protein</fullName>
    </recommendedName>
</protein>
<dbReference type="AlphaFoldDB" id="A0A6A4LWD7"/>
<dbReference type="OrthoDB" id="1616511at2759"/>
<dbReference type="InterPro" id="IPR008579">
    <property type="entry name" value="UGlyAH_Cupin_dom"/>
</dbReference>
<evidence type="ECO:0000313" key="3">
    <source>
        <dbReference type="Proteomes" id="UP000428333"/>
    </source>
</evidence>
<feature type="non-terminal residue" evidence="2">
    <location>
        <position position="1"/>
    </location>
</feature>
<comment type="caution">
    <text evidence="2">The sequence shown here is derived from an EMBL/GenBank/DDBJ whole genome shotgun (WGS) entry which is preliminary data.</text>
</comment>
<sequence>MGLFSREVPAEIRCRDDVLSPKRKSESLPKRVPPSTAALAEFGAGDLVVIPKGLSCTWDVSVAVDKHYKFDSSSPPPPS</sequence>
<dbReference type="Pfam" id="PF05899">
    <property type="entry name" value="Cupin_3"/>
    <property type="match status" value="1"/>
</dbReference>
<name>A0A6A4LWD7_9ERIC</name>
<organism evidence="2 3">
    <name type="scientific">Rhododendron williamsianum</name>
    <dbReference type="NCBI Taxonomy" id="262921"/>
    <lineage>
        <taxon>Eukaryota</taxon>
        <taxon>Viridiplantae</taxon>
        <taxon>Streptophyta</taxon>
        <taxon>Embryophyta</taxon>
        <taxon>Tracheophyta</taxon>
        <taxon>Spermatophyta</taxon>
        <taxon>Magnoliopsida</taxon>
        <taxon>eudicotyledons</taxon>
        <taxon>Gunneridae</taxon>
        <taxon>Pentapetalae</taxon>
        <taxon>asterids</taxon>
        <taxon>Ericales</taxon>
        <taxon>Ericaceae</taxon>
        <taxon>Ericoideae</taxon>
        <taxon>Rhodoreae</taxon>
        <taxon>Rhododendron</taxon>
    </lineage>
</organism>
<keyword evidence="3" id="KW-1185">Reference proteome</keyword>
<evidence type="ECO:0000259" key="1">
    <source>
        <dbReference type="Pfam" id="PF05899"/>
    </source>
</evidence>
<dbReference type="EMBL" id="QEFC01000999">
    <property type="protein sequence ID" value="KAE9460741.1"/>
    <property type="molecule type" value="Genomic_DNA"/>
</dbReference>
<dbReference type="PANTHER" id="PTHR33271">
    <property type="entry name" value="OS04G0445200 PROTEIN"/>
    <property type="match status" value="1"/>
</dbReference>
<accession>A0A6A4LWD7</accession>
<dbReference type="Proteomes" id="UP000428333">
    <property type="component" value="Linkage Group LG04"/>
</dbReference>
<dbReference type="Gene3D" id="2.60.120.10">
    <property type="entry name" value="Jelly Rolls"/>
    <property type="match status" value="1"/>
</dbReference>
<feature type="domain" description="(S)-ureidoglycine aminohydrolase cupin" evidence="1">
    <location>
        <begin position="40"/>
        <end position="68"/>
    </location>
</feature>